<feature type="region of interest" description="Disordered" evidence="11">
    <location>
        <begin position="295"/>
        <end position="327"/>
    </location>
</feature>
<evidence type="ECO:0000256" key="8">
    <source>
        <dbReference type="ARBA" id="ARBA00023052"/>
    </source>
</evidence>
<evidence type="ECO:0000256" key="6">
    <source>
        <dbReference type="ARBA" id="ARBA00022842"/>
    </source>
</evidence>
<feature type="binding site" evidence="10">
    <location>
        <position position="379"/>
    </location>
    <ligand>
        <name>thiamine diphosphate</name>
        <dbReference type="ChEBI" id="CHEBI:58937"/>
    </ligand>
</feature>
<comment type="pathway">
    <text evidence="1 10">Metabolic intermediate biosynthesis; 1-deoxy-D-xylulose 5-phosphate biosynthesis; 1-deoxy-D-xylulose 5-phosphate from D-glyceraldehyde 3-phosphate and pyruvate: step 1/1.</text>
</comment>
<dbReference type="GO" id="GO:0009228">
    <property type="term" value="P:thiamine biosynthetic process"/>
    <property type="evidence" value="ECO:0007669"/>
    <property type="project" value="UniProtKB-UniRule"/>
</dbReference>
<evidence type="ECO:0000256" key="2">
    <source>
        <dbReference type="ARBA" id="ARBA00011081"/>
    </source>
</evidence>
<dbReference type="CDD" id="cd07033">
    <property type="entry name" value="TPP_PYR_DXS_TK_like"/>
    <property type="match status" value="1"/>
</dbReference>
<keyword evidence="4 10" id="KW-0808">Transferase</keyword>
<feature type="binding site" evidence="10">
    <location>
        <begin position="155"/>
        <end position="156"/>
    </location>
    <ligand>
        <name>thiamine diphosphate</name>
        <dbReference type="ChEBI" id="CHEBI:58937"/>
    </ligand>
</feature>
<dbReference type="NCBIfam" id="TIGR00204">
    <property type="entry name" value="dxs"/>
    <property type="match status" value="1"/>
</dbReference>
<name>A0A921E8T1_9BACT</name>
<dbReference type="SMART" id="SM00861">
    <property type="entry name" value="Transket_pyr"/>
    <property type="match status" value="1"/>
</dbReference>
<dbReference type="EMBL" id="DYXT01000034">
    <property type="protein sequence ID" value="HJE39394.1"/>
    <property type="molecule type" value="Genomic_DNA"/>
</dbReference>
<dbReference type="GO" id="GO:0016114">
    <property type="term" value="P:terpenoid biosynthetic process"/>
    <property type="evidence" value="ECO:0007669"/>
    <property type="project" value="UniProtKB-UniRule"/>
</dbReference>
<dbReference type="CDD" id="cd02007">
    <property type="entry name" value="TPP_DXS"/>
    <property type="match status" value="1"/>
</dbReference>
<feature type="binding site" evidence="10">
    <location>
        <position position="81"/>
    </location>
    <ligand>
        <name>thiamine diphosphate</name>
        <dbReference type="ChEBI" id="CHEBI:58937"/>
    </ligand>
</feature>
<dbReference type="GO" id="GO:0030976">
    <property type="term" value="F:thiamine pyrophosphate binding"/>
    <property type="evidence" value="ECO:0007669"/>
    <property type="project" value="UniProtKB-UniRule"/>
</dbReference>
<dbReference type="Pfam" id="PF13292">
    <property type="entry name" value="DXP_synthase_N"/>
    <property type="match status" value="1"/>
</dbReference>
<comment type="subunit">
    <text evidence="3 10">Homodimer.</text>
</comment>
<feature type="binding site" evidence="10">
    <location>
        <position position="183"/>
    </location>
    <ligand>
        <name>Mg(2+)</name>
        <dbReference type="ChEBI" id="CHEBI:18420"/>
    </ligand>
</feature>
<gene>
    <name evidence="10 13" type="primary">dxs</name>
    <name evidence="13" type="ORF">K8V47_06525</name>
</gene>
<keyword evidence="9 10" id="KW-0414">Isoprene biosynthesis</keyword>
<evidence type="ECO:0000259" key="12">
    <source>
        <dbReference type="SMART" id="SM00861"/>
    </source>
</evidence>
<feature type="binding site" evidence="10">
    <location>
        <position position="183"/>
    </location>
    <ligand>
        <name>thiamine diphosphate</name>
        <dbReference type="ChEBI" id="CHEBI:58937"/>
    </ligand>
</feature>
<keyword evidence="6 10" id="KW-0460">Magnesium</keyword>
<dbReference type="PANTHER" id="PTHR43322:SF5">
    <property type="entry name" value="1-DEOXY-D-XYLULOSE-5-PHOSPHATE SYNTHASE, CHLOROPLASTIC"/>
    <property type="match status" value="1"/>
</dbReference>
<comment type="cofactor">
    <cofactor evidence="10">
        <name>Mg(2+)</name>
        <dbReference type="ChEBI" id="CHEBI:18420"/>
    </cofactor>
    <text evidence="10">Binds 1 Mg(2+) ion per subunit.</text>
</comment>
<reference evidence="13" key="2">
    <citation type="submission" date="2021-09" db="EMBL/GenBank/DDBJ databases">
        <authorList>
            <person name="Gilroy R."/>
        </authorList>
    </citation>
    <scope>NUCLEOTIDE SEQUENCE</scope>
    <source>
        <strain evidence="13">4100</strain>
    </source>
</reference>
<feature type="binding site" evidence="10">
    <location>
        <begin position="122"/>
        <end position="124"/>
    </location>
    <ligand>
        <name>thiamine diphosphate</name>
        <dbReference type="ChEBI" id="CHEBI:58937"/>
    </ligand>
</feature>
<dbReference type="GO" id="GO:0019288">
    <property type="term" value="P:isopentenyl diphosphate biosynthetic process, methylerythritol 4-phosphate pathway"/>
    <property type="evidence" value="ECO:0007669"/>
    <property type="project" value="TreeGrafter"/>
</dbReference>
<dbReference type="InterPro" id="IPR005475">
    <property type="entry name" value="Transketolase-like_Pyr-bd"/>
</dbReference>
<keyword evidence="7 10" id="KW-0784">Thiamine biosynthesis</keyword>
<evidence type="ECO:0000256" key="10">
    <source>
        <dbReference type="HAMAP-Rule" id="MF_00315"/>
    </source>
</evidence>
<comment type="cofactor">
    <cofactor evidence="10">
        <name>thiamine diphosphate</name>
        <dbReference type="ChEBI" id="CHEBI:58937"/>
    </cofactor>
    <text evidence="10">Binds 1 thiamine pyrophosphate per subunit.</text>
</comment>
<comment type="caution">
    <text evidence="13">The sequence shown here is derived from an EMBL/GenBank/DDBJ whole genome shotgun (WGS) entry which is preliminary data.</text>
</comment>
<evidence type="ECO:0000256" key="4">
    <source>
        <dbReference type="ARBA" id="ARBA00022679"/>
    </source>
</evidence>
<dbReference type="SUPFAM" id="SSF52518">
    <property type="entry name" value="Thiamin diphosphate-binding fold (THDP-binding)"/>
    <property type="match status" value="2"/>
</dbReference>
<dbReference type="Gene3D" id="3.40.50.920">
    <property type="match status" value="1"/>
</dbReference>
<dbReference type="InterPro" id="IPR033248">
    <property type="entry name" value="Transketolase_C"/>
</dbReference>
<dbReference type="InterPro" id="IPR009014">
    <property type="entry name" value="Transketo_C/PFOR_II"/>
</dbReference>
<evidence type="ECO:0000256" key="1">
    <source>
        <dbReference type="ARBA" id="ARBA00004980"/>
    </source>
</evidence>
<feature type="binding site" evidence="10">
    <location>
        <position position="295"/>
    </location>
    <ligand>
        <name>thiamine diphosphate</name>
        <dbReference type="ChEBI" id="CHEBI:58937"/>
    </ligand>
</feature>
<proteinExistence type="inferred from homology"/>
<keyword evidence="5 10" id="KW-0479">Metal-binding</keyword>
<feature type="domain" description="Transketolase-like pyrimidine-binding" evidence="12">
    <location>
        <begin position="328"/>
        <end position="491"/>
    </location>
</feature>
<evidence type="ECO:0000256" key="9">
    <source>
        <dbReference type="ARBA" id="ARBA00023229"/>
    </source>
</evidence>
<evidence type="ECO:0000256" key="7">
    <source>
        <dbReference type="ARBA" id="ARBA00022977"/>
    </source>
</evidence>
<dbReference type="Pfam" id="PF02779">
    <property type="entry name" value="Transket_pyr"/>
    <property type="match status" value="1"/>
</dbReference>
<dbReference type="InterPro" id="IPR005477">
    <property type="entry name" value="Dxylulose-5-P_synthase"/>
</dbReference>
<keyword evidence="8 10" id="KW-0786">Thiamine pyrophosphate</keyword>
<dbReference type="PANTHER" id="PTHR43322">
    <property type="entry name" value="1-D-DEOXYXYLULOSE 5-PHOSPHATE SYNTHASE-RELATED"/>
    <property type="match status" value="1"/>
</dbReference>
<comment type="catalytic activity">
    <reaction evidence="10">
        <text>D-glyceraldehyde 3-phosphate + pyruvate + H(+) = 1-deoxy-D-xylulose 5-phosphate + CO2</text>
        <dbReference type="Rhea" id="RHEA:12605"/>
        <dbReference type="ChEBI" id="CHEBI:15361"/>
        <dbReference type="ChEBI" id="CHEBI:15378"/>
        <dbReference type="ChEBI" id="CHEBI:16526"/>
        <dbReference type="ChEBI" id="CHEBI:57792"/>
        <dbReference type="ChEBI" id="CHEBI:59776"/>
        <dbReference type="EC" id="2.2.1.7"/>
    </reaction>
</comment>
<dbReference type="NCBIfam" id="NF003933">
    <property type="entry name" value="PRK05444.2-2"/>
    <property type="match status" value="1"/>
</dbReference>
<reference evidence="13" key="1">
    <citation type="journal article" date="2021" name="PeerJ">
        <title>Extensive microbial diversity within the chicken gut microbiome revealed by metagenomics and culture.</title>
        <authorList>
            <person name="Gilroy R."/>
            <person name="Ravi A."/>
            <person name="Getino M."/>
            <person name="Pursley I."/>
            <person name="Horton D.L."/>
            <person name="Alikhan N.F."/>
            <person name="Baker D."/>
            <person name="Gharbi K."/>
            <person name="Hall N."/>
            <person name="Watson M."/>
            <person name="Adriaenssens E.M."/>
            <person name="Foster-Nyarko E."/>
            <person name="Jarju S."/>
            <person name="Secka A."/>
            <person name="Antonio M."/>
            <person name="Oren A."/>
            <person name="Chaudhuri R.R."/>
            <person name="La Ragione R."/>
            <person name="Hildebrand F."/>
            <person name="Pallen M.J."/>
        </authorList>
    </citation>
    <scope>NUCLEOTIDE SEQUENCE</scope>
    <source>
        <strain evidence="13">4100</strain>
    </source>
</reference>
<dbReference type="GO" id="GO:0008661">
    <property type="term" value="F:1-deoxy-D-xylulose-5-phosphate synthase activity"/>
    <property type="evidence" value="ECO:0007669"/>
    <property type="project" value="UniProtKB-UniRule"/>
</dbReference>
<dbReference type="Proteomes" id="UP000711407">
    <property type="component" value="Unassembled WGS sequence"/>
</dbReference>
<feature type="binding site" evidence="10">
    <location>
        <position position="154"/>
    </location>
    <ligand>
        <name>Mg(2+)</name>
        <dbReference type="ChEBI" id="CHEBI:18420"/>
    </ligand>
</feature>
<dbReference type="SUPFAM" id="SSF52922">
    <property type="entry name" value="TK C-terminal domain-like"/>
    <property type="match status" value="1"/>
</dbReference>
<organism evidence="13 14">
    <name type="scientific">Candidatus Amulumruptor caecigallinarius</name>
    <dbReference type="NCBI Taxonomy" id="2109911"/>
    <lineage>
        <taxon>Bacteria</taxon>
        <taxon>Pseudomonadati</taxon>
        <taxon>Bacteroidota</taxon>
        <taxon>Bacteroidia</taxon>
        <taxon>Bacteroidales</taxon>
        <taxon>Muribaculaceae</taxon>
        <taxon>Candidatus Amulumruptor</taxon>
    </lineage>
</organism>
<dbReference type="InterPro" id="IPR029061">
    <property type="entry name" value="THDP-binding"/>
</dbReference>
<sequence>MVELNESDYPVFSKVKYPSDIRKLDIGGLKQLCADMRKFLIRELSHNPGHFASSMGAMELTVALHYVFDTPNDRIVWDVGHQAYPHKLLTGRAAQFDTNRRLGGLSGFPNPAESEYDTFTAGHASNSISAALGMAVASALKHEPRRHVVAVIGDASIGGGLAFEGLNNAANSESNLLIILNDNDMSIDRNVGSLNGYLAKINTSKTYNNLRYKTYNLLKRLHLISRKSSSRILRFNNSIKSLLGGEQNIFEGLNIRYFGPFDGHDIERMIRVLTDIKDMQGPKLLHLRTVKGKGFAPAERDPASWHAPGKFDPVTGERQHQPSGPHPLKYQDVFGHTLVELARRDDKIVGITAAMPSGTSMSRLQEVFPERTFDVGISEGHAVTFSGGLAKEGLHPFCAIYSSFLQRGYDHIIHDVAIQHLPVTFCIDRAGLVGEDGVTHHGLFDIAYMRGIPGMVVSAPRDEHMLRHLMYTASLYDGPFAIRYPRGAGRMTEWECAMKQLPIGRGERLVEGSQCAILAIGPLALRAVEVAEALRAKGVSVGVYDMVFVKPLDEDILRQVASMDVPIITLEDGIKCGGLGSAVAEWMCASGFRPSITMLGAPDRFIAHGTVAQLHEIIGIDTRSVEDAVIKAVGSVGK</sequence>
<dbReference type="EC" id="2.2.1.7" evidence="10"/>
<dbReference type="FunFam" id="3.40.50.970:FF:000005">
    <property type="entry name" value="1-deoxy-D-xylulose-5-phosphate synthase"/>
    <property type="match status" value="1"/>
</dbReference>
<evidence type="ECO:0000256" key="3">
    <source>
        <dbReference type="ARBA" id="ARBA00011738"/>
    </source>
</evidence>
<dbReference type="GO" id="GO:0005829">
    <property type="term" value="C:cytosol"/>
    <property type="evidence" value="ECO:0007669"/>
    <property type="project" value="TreeGrafter"/>
</dbReference>
<accession>A0A921E8T1</accession>
<dbReference type="AlphaFoldDB" id="A0A921E8T1"/>
<comment type="function">
    <text evidence="10">Catalyzes the acyloin condensation reaction between C atoms 2 and 3 of pyruvate and glyceraldehyde 3-phosphate to yield 1-deoxy-D-xylulose-5-phosphate (DXP).</text>
</comment>
<dbReference type="HAMAP" id="MF_00315">
    <property type="entry name" value="DXP_synth"/>
    <property type="match status" value="1"/>
</dbReference>
<evidence type="ECO:0000256" key="5">
    <source>
        <dbReference type="ARBA" id="ARBA00022723"/>
    </source>
</evidence>
<evidence type="ECO:0000313" key="13">
    <source>
        <dbReference type="EMBL" id="HJE39394.1"/>
    </source>
</evidence>
<dbReference type="Pfam" id="PF02780">
    <property type="entry name" value="Transketolase_C"/>
    <property type="match status" value="1"/>
</dbReference>
<comment type="similarity">
    <text evidence="2 10">Belongs to the transketolase family. DXPS subfamily.</text>
</comment>
<protein>
    <recommendedName>
        <fullName evidence="10">1-deoxy-D-xylulose-5-phosphate synthase</fullName>
        <ecNumber evidence="10">2.2.1.7</ecNumber>
    </recommendedName>
    <alternativeName>
        <fullName evidence="10">1-deoxyxylulose-5-phosphate synthase</fullName>
        <shortName evidence="10">DXP synthase</shortName>
        <shortName evidence="10">DXPS</shortName>
    </alternativeName>
</protein>
<evidence type="ECO:0000313" key="14">
    <source>
        <dbReference type="Proteomes" id="UP000711407"/>
    </source>
</evidence>
<dbReference type="GO" id="GO:0000287">
    <property type="term" value="F:magnesium ion binding"/>
    <property type="evidence" value="ECO:0007669"/>
    <property type="project" value="UniProtKB-UniRule"/>
</dbReference>
<evidence type="ECO:0000256" key="11">
    <source>
        <dbReference type="SAM" id="MobiDB-lite"/>
    </source>
</evidence>
<dbReference type="Gene3D" id="3.40.50.970">
    <property type="match status" value="2"/>
</dbReference>